<evidence type="ECO:0000313" key="3">
    <source>
        <dbReference type="Proteomes" id="UP001595645"/>
    </source>
</evidence>
<gene>
    <name evidence="2" type="ORF">ACFOSH_15025</name>
</gene>
<sequence>MNRNTAALVWELTGCAKGIPLAVTSLLANQLSAAAQRDLADQLKTTAELLRAHANEQEMWNTPKPAPEKRHDEEGD</sequence>
<feature type="region of interest" description="Disordered" evidence="1">
    <location>
        <begin position="54"/>
        <end position="76"/>
    </location>
</feature>
<organism evidence="2 3">
    <name type="scientific">Amycolatopsis speibonae</name>
    <dbReference type="NCBI Taxonomy" id="1450224"/>
    <lineage>
        <taxon>Bacteria</taxon>
        <taxon>Bacillati</taxon>
        <taxon>Actinomycetota</taxon>
        <taxon>Actinomycetes</taxon>
        <taxon>Pseudonocardiales</taxon>
        <taxon>Pseudonocardiaceae</taxon>
        <taxon>Amycolatopsis</taxon>
    </lineage>
</organism>
<evidence type="ECO:0000313" key="2">
    <source>
        <dbReference type="EMBL" id="MFC3450744.1"/>
    </source>
</evidence>
<proteinExistence type="predicted"/>
<dbReference type="EMBL" id="JBHRWK010000020">
    <property type="protein sequence ID" value="MFC3450744.1"/>
    <property type="molecule type" value="Genomic_DNA"/>
</dbReference>
<reference evidence="3" key="1">
    <citation type="journal article" date="2019" name="Int. J. Syst. Evol. Microbiol.">
        <title>The Global Catalogue of Microorganisms (GCM) 10K type strain sequencing project: providing services to taxonomists for standard genome sequencing and annotation.</title>
        <authorList>
            <consortium name="The Broad Institute Genomics Platform"/>
            <consortium name="The Broad Institute Genome Sequencing Center for Infectious Disease"/>
            <person name="Wu L."/>
            <person name="Ma J."/>
        </authorList>
    </citation>
    <scope>NUCLEOTIDE SEQUENCE [LARGE SCALE GENOMIC DNA]</scope>
    <source>
        <strain evidence="3">CGMCC 4.7676</strain>
    </source>
</reference>
<evidence type="ECO:0000256" key="1">
    <source>
        <dbReference type="SAM" id="MobiDB-lite"/>
    </source>
</evidence>
<accession>A0ABV7NVC2</accession>
<feature type="compositionally biased region" description="Basic and acidic residues" evidence="1">
    <location>
        <begin position="66"/>
        <end position="76"/>
    </location>
</feature>
<keyword evidence="3" id="KW-1185">Reference proteome</keyword>
<protein>
    <submittedName>
        <fullName evidence="2">Uncharacterized protein</fullName>
    </submittedName>
</protein>
<dbReference type="Proteomes" id="UP001595645">
    <property type="component" value="Unassembled WGS sequence"/>
</dbReference>
<comment type="caution">
    <text evidence="2">The sequence shown here is derived from an EMBL/GenBank/DDBJ whole genome shotgun (WGS) entry which is preliminary data.</text>
</comment>
<dbReference type="RefSeq" id="WP_378239477.1">
    <property type="nucleotide sequence ID" value="NZ_JBHRWK010000020.1"/>
</dbReference>
<name>A0ABV7NVC2_9PSEU</name>